<dbReference type="Gene3D" id="3.20.20.140">
    <property type="entry name" value="Metal-dependent hydrolases"/>
    <property type="match status" value="1"/>
</dbReference>
<proteinExistence type="predicted"/>
<dbReference type="Pfam" id="PF01244">
    <property type="entry name" value="Peptidase_M19"/>
    <property type="match status" value="1"/>
</dbReference>
<dbReference type="PROSITE" id="PS51365">
    <property type="entry name" value="RENAL_DIPEPTIDASE_2"/>
    <property type="match status" value="1"/>
</dbReference>
<dbReference type="PANTHER" id="PTHR10443">
    <property type="entry name" value="MICROSOMAL DIPEPTIDASE"/>
    <property type="match status" value="1"/>
</dbReference>
<sequence>MIRKALLLASAFAALSSVAHAEPTAADHAKVKAALAKSPVFDGHNDLPWALLGGYDSDPDKAGIDGDTRGKLHTDMDRLKQGGVGAQFWSVYVPANLKGPEATQAVWRQIDTARRIIERRPDRLEFARTADDVVRIEKAGKIASLYGIEGGNAIDGQLSMLREFREAGVAYMTLTHSKTLPWADSGTDAPVSDGLSPFGEEVVREMNRVGMLVDLSHVSPATMRDTLRVTRSPVIFSHSSAHGVTPHARNVPDDVLQLVAANKGVVMITFVPGFVSEKVRQWGAEKSSVETRFTALNPGDPAAVKKGVDAWVAANPEPKASSKDIADHVEHVRKVCGIDCIGLGGDFDGIESTPTDITGVESYPVLLAELSSRGWTEADLRKLTGENVLRVMRANEAVVKSLAGEKPRLLSDK</sequence>
<keyword evidence="2" id="KW-0378">Hydrolase</keyword>
<keyword evidence="1" id="KW-0732">Signal</keyword>
<organism evidence="2">
    <name type="scientific">Caulobacter sp. 73W</name>
    <dbReference type="NCBI Taxonomy" id="3161137"/>
    <lineage>
        <taxon>Bacteria</taxon>
        <taxon>Pseudomonadati</taxon>
        <taxon>Pseudomonadota</taxon>
        <taxon>Alphaproteobacteria</taxon>
        <taxon>Caulobacterales</taxon>
        <taxon>Caulobacteraceae</taxon>
        <taxon>Caulobacter</taxon>
    </lineage>
</organism>
<evidence type="ECO:0000256" key="1">
    <source>
        <dbReference type="SAM" id="SignalP"/>
    </source>
</evidence>
<dbReference type="SUPFAM" id="SSF51556">
    <property type="entry name" value="Metallo-dependent hydrolases"/>
    <property type="match status" value="1"/>
</dbReference>
<protein>
    <submittedName>
        <fullName evidence="2">Dipeptidase</fullName>
        <ecNumber evidence="2">3.4.13.19</ecNumber>
    </submittedName>
</protein>
<gene>
    <name evidence="2" type="ORF">ABOZ73_02855</name>
</gene>
<dbReference type="GO" id="GO:0070573">
    <property type="term" value="F:metallodipeptidase activity"/>
    <property type="evidence" value="ECO:0007669"/>
    <property type="project" value="InterPro"/>
</dbReference>
<dbReference type="PANTHER" id="PTHR10443:SF12">
    <property type="entry name" value="DIPEPTIDASE"/>
    <property type="match status" value="1"/>
</dbReference>
<name>A0AB39KUR0_9CAUL</name>
<dbReference type="GO" id="GO:0006508">
    <property type="term" value="P:proteolysis"/>
    <property type="evidence" value="ECO:0007669"/>
    <property type="project" value="InterPro"/>
</dbReference>
<dbReference type="EMBL" id="CP158375">
    <property type="protein sequence ID" value="XDO97374.1"/>
    <property type="molecule type" value="Genomic_DNA"/>
</dbReference>
<feature type="chain" id="PRO_5044256912" evidence="1">
    <location>
        <begin position="22"/>
        <end position="413"/>
    </location>
</feature>
<dbReference type="InterPro" id="IPR008257">
    <property type="entry name" value="Pept_M19"/>
</dbReference>
<reference evidence="2" key="1">
    <citation type="submission" date="2024-06" db="EMBL/GenBank/DDBJ databases">
        <title>Caulobacter inopinatus, sp. nov.</title>
        <authorList>
            <person name="Donachie S.P."/>
        </authorList>
    </citation>
    <scope>NUCLEOTIDE SEQUENCE</scope>
    <source>
        <strain evidence="2">73W</strain>
    </source>
</reference>
<keyword evidence="2" id="KW-0224">Dipeptidase</keyword>
<feature type="signal peptide" evidence="1">
    <location>
        <begin position="1"/>
        <end position="21"/>
    </location>
</feature>
<evidence type="ECO:0000313" key="2">
    <source>
        <dbReference type="EMBL" id="XDO97374.1"/>
    </source>
</evidence>
<dbReference type="EC" id="3.4.13.19" evidence="2"/>
<dbReference type="InterPro" id="IPR032466">
    <property type="entry name" value="Metal_Hydrolase"/>
</dbReference>
<keyword evidence="2" id="KW-0645">Protease</keyword>
<dbReference type="CDD" id="cd01301">
    <property type="entry name" value="rDP_like"/>
    <property type="match status" value="1"/>
</dbReference>
<dbReference type="RefSeq" id="WP_369060553.1">
    <property type="nucleotide sequence ID" value="NZ_CP158375.1"/>
</dbReference>
<dbReference type="AlphaFoldDB" id="A0AB39KUR0"/>
<accession>A0AB39KUR0</accession>